<protein>
    <submittedName>
        <fullName evidence="1">Uncharacterized protein</fullName>
    </submittedName>
</protein>
<dbReference type="GeneID" id="31356707"/>
<gene>
    <name evidence="1" type="ORF">PPL_01177</name>
</gene>
<keyword evidence="2" id="KW-1185">Reference proteome</keyword>
<comment type="caution">
    <text evidence="1">The sequence shown here is derived from an EMBL/GenBank/DDBJ whole genome shotgun (WGS) entry which is preliminary data.</text>
</comment>
<proteinExistence type="predicted"/>
<dbReference type="Proteomes" id="UP000001396">
    <property type="component" value="Unassembled WGS sequence"/>
</dbReference>
<organism evidence="1 2">
    <name type="scientific">Heterostelium pallidum (strain ATCC 26659 / Pp 5 / PN500)</name>
    <name type="common">Cellular slime mold</name>
    <name type="synonym">Polysphondylium pallidum</name>
    <dbReference type="NCBI Taxonomy" id="670386"/>
    <lineage>
        <taxon>Eukaryota</taxon>
        <taxon>Amoebozoa</taxon>
        <taxon>Evosea</taxon>
        <taxon>Eumycetozoa</taxon>
        <taxon>Dictyostelia</taxon>
        <taxon>Acytosteliales</taxon>
        <taxon>Acytosteliaceae</taxon>
        <taxon>Heterostelium</taxon>
    </lineage>
</organism>
<accession>D3AYB7</accession>
<evidence type="ECO:0000313" key="2">
    <source>
        <dbReference type="Proteomes" id="UP000001396"/>
    </source>
</evidence>
<reference evidence="1 2" key="1">
    <citation type="journal article" date="2011" name="Genome Res.">
        <title>Phylogeny-wide analysis of social amoeba genomes highlights ancient origins for complex intercellular communication.</title>
        <authorList>
            <person name="Heidel A.J."/>
            <person name="Lawal H.M."/>
            <person name="Felder M."/>
            <person name="Schilde C."/>
            <person name="Helps N.R."/>
            <person name="Tunggal B."/>
            <person name="Rivero F."/>
            <person name="John U."/>
            <person name="Schleicher M."/>
            <person name="Eichinger L."/>
            <person name="Platzer M."/>
            <person name="Noegel A.A."/>
            <person name="Schaap P."/>
            <person name="Gloeckner G."/>
        </authorList>
    </citation>
    <scope>NUCLEOTIDE SEQUENCE [LARGE SCALE GENOMIC DNA]</scope>
    <source>
        <strain evidence="2">ATCC 26659 / Pp 5 / PN500</strain>
    </source>
</reference>
<dbReference type="RefSeq" id="XP_020438050.1">
    <property type="nucleotide sequence ID" value="XM_020572192.1"/>
</dbReference>
<dbReference type="EMBL" id="ADBJ01000004">
    <property type="protein sequence ID" value="EFA85944.1"/>
    <property type="molecule type" value="Genomic_DNA"/>
</dbReference>
<dbReference type="AlphaFoldDB" id="D3AYB7"/>
<evidence type="ECO:0000313" key="1">
    <source>
        <dbReference type="EMBL" id="EFA85944.1"/>
    </source>
</evidence>
<dbReference type="InParanoid" id="D3AYB7"/>
<name>D3AYB7_HETP5</name>
<sequence length="161" mass="18386">MKLDLKGKRRNKMNQVHQVHQHLHKHHSDKHHPSMSSSTITTTVMIDDNDKHDNNTNNNNITSSITVPKKKIKKIEKEQQFSFNNSKAFKFKINPWSDSTKSAFAVILYGSVSLCQTIFNKKVMTTYNFEASNLMPLSVCYVCTKAFGCSHYFGDGVSDIE</sequence>